<dbReference type="PANTHER" id="PTHR30309">
    <property type="entry name" value="INNER MEMBRANE PROTEIN YGIH"/>
    <property type="match status" value="1"/>
</dbReference>
<feature type="transmembrane region" description="Helical" evidence="10">
    <location>
        <begin position="84"/>
        <end position="101"/>
    </location>
</feature>
<evidence type="ECO:0000313" key="11">
    <source>
        <dbReference type="EMBL" id="MBC8585540.1"/>
    </source>
</evidence>
<keyword evidence="8 10" id="KW-0594">Phospholipid biosynthesis</keyword>
<evidence type="ECO:0000256" key="7">
    <source>
        <dbReference type="ARBA" id="ARBA00023136"/>
    </source>
</evidence>
<feature type="transmembrane region" description="Helical" evidence="10">
    <location>
        <begin position="53"/>
        <end position="77"/>
    </location>
</feature>
<dbReference type="RefSeq" id="WP_262395327.1">
    <property type="nucleotide sequence ID" value="NZ_JACRTD010000005.1"/>
</dbReference>
<keyword evidence="4 10" id="KW-0812">Transmembrane</keyword>
<protein>
    <recommendedName>
        <fullName evidence="10">Glycerol-3-phosphate acyltransferase</fullName>
    </recommendedName>
    <alternativeName>
        <fullName evidence="10">Acyl-PO4 G3P acyltransferase</fullName>
    </alternativeName>
    <alternativeName>
        <fullName evidence="10">Acyl-phosphate--glycerol-3-phosphate acyltransferase</fullName>
    </alternativeName>
    <alternativeName>
        <fullName evidence="10">G3P acyltransferase</fullName>
        <shortName evidence="10">GPAT</shortName>
        <ecNumber evidence="10">2.3.1.275</ecNumber>
    </alternativeName>
    <alternativeName>
        <fullName evidence="10">Lysophosphatidic acid synthase</fullName>
        <shortName evidence="10">LPA synthase</shortName>
    </alternativeName>
</protein>
<organism evidence="11 12">
    <name type="scientific">Youxingia wuxianensis</name>
    <dbReference type="NCBI Taxonomy" id="2763678"/>
    <lineage>
        <taxon>Bacteria</taxon>
        <taxon>Bacillati</taxon>
        <taxon>Bacillota</taxon>
        <taxon>Clostridia</taxon>
        <taxon>Eubacteriales</taxon>
        <taxon>Oscillospiraceae</taxon>
        <taxon>Youxingia</taxon>
    </lineage>
</organism>
<keyword evidence="9 10" id="KW-1208">Phospholipid metabolism</keyword>
<keyword evidence="12" id="KW-1185">Reference proteome</keyword>
<evidence type="ECO:0000256" key="3">
    <source>
        <dbReference type="ARBA" id="ARBA00022679"/>
    </source>
</evidence>
<dbReference type="Proteomes" id="UP000623678">
    <property type="component" value="Unassembled WGS sequence"/>
</dbReference>
<comment type="similarity">
    <text evidence="10">Belongs to the PlsY family.</text>
</comment>
<gene>
    <name evidence="10" type="primary">plsY</name>
    <name evidence="11" type="ORF">H8705_08085</name>
</gene>
<dbReference type="PANTHER" id="PTHR30309:SF0">
    <property type="entry name" value="GLYCEROL-3-PHOSPHATE ACYLTRANSFERASE-RELATED"/>
    <property type="match status" value="1"/>
</dbReference>
<keyword evidence="11" id="KW-0012">Acyltransferase</keyword>
<dbReference type="HAMAP" id="MF_01043">
    <property type="entry name" value="PlsY"/>
    <property type="match status" value="1"/>
</dbReference>
<evidence type="ECO:0000256" key="5">
    <source>
        <dbReference type="ARBA" id="ARBA00022989"/>
    </source>
</evidence>
<reference evidence="11" key="1">
    <citation type="submission" date="2020-08" db="EMBL/GenBank/DDBJ databases">
        <title>Genome public.</title>
        <authorList>
            <person name="Liu C."/>
            <person name="Sun Q."/>
        </authorList>
    </citation>
    <scope>NUCLEOTIDE SEQUENCE</scope>
    <source>
        <strain evidence="11">NSJ-64</strain>
    </source>
</reference>
<dbReference type="GO" id="GO:0008654">
    <property type="term" value="P:phospholipid biosynthetic process"/>
    <property type="evidence" value="ECO:0007669"/>
    <property type="project" value="UniProtKB-UniRule"/>
</dbReference>
<feature type="transmembrane region" description="Helical" evidence="10">
    <location>
        <begin position="107"/>
        <end position="127"/>
    </location>
</feature>
<dbReference type="EMBL" id="JACRTD010000005">
    <property type="protein sequence ID" value="MBC8585540.1"/>
    <property type="molecule type" value="Genomic_DNA"/>
</dbReference>
<evidence type="ECO:0000256" key="1">
    <source>
        <dbReference type="ARBA" id="ARBA00022475"/>
    </source>
</evidence>
<evidence type="ECO:0000256" key="8">
    <source>
        <dbReference type="ARBA" id="ARBA00023209"/>
    </source>
</evidence>
<comment type="caution">
    <text evidence="11">The sequence shown here is derived from an EMBL/GenBank/DDBJ whole genome shotgun (WGS) entry which is preliminary data.</text>
</comment>
<keyword evidence="1 10" id="KW-1003">Cell membrane</keyword>
<evidence type="ECO:0000256" key="4">
    <source>
        <dbReference type="ARBA" id="ARBA00022692"/>
    </source>
</evidence>
<keyword evidence="7 10" id="KW-0472">Membrane</keyword>
<comment type="subcellular location">
    <subcellularLocation>
        <location evidence="10">Cell membrane</location>
        <topology evidence="10">Multi-pass membrane protein</topology>
    </subcellularLocation>
</comment>
<evidence type="ECO:0000256" key="9">
    <source>
        <dbReference type="ARBA" id="ARBA00023264"/>
    </source>
</evidence>
<dbReference type="AlphaFoldDB" id="A0A926IHW1"/>
<feature type="transmembrane region" description="Helical" evidence="10">
    <location>
        <begin position="5"/>
        <end position="26"/>
    </location>
</feature>
<keyword evidence="5 10" id="KW-1133">Transmembrane helix</keyword>
<comment type="pathway">
    <text evidence="10">Lipid metabolism; phospholipid metabolism.</text>
</comment>
<proteinExistence type="inferred from homology"/>
<feature type="transmembrane region" description="Helical" evidence="10">
    <location>
        <begin position="159"/>
        <end position="179"/>
    </location>
</feature>
<comment type="function">
    <text evidence="10">Catalyzes the transfer of an acyl group from acyl-phosphate (acyl-PO(4)) to glycerol-3-phosphate (G3P) to form lysophosphatidic acid (LPA). This enzyme utilizes acyl-phosphate as fatty acyl donor, but not acyl-CoA or acyl-ACP.</text>
</comment>
<accession>A0A926IHW1</accession>
<dbReference type="GO" id="GO:0043772">
    <property type="term" value="F:acyl-phosphate glycerol-3-phosphate acyltransferase activity"/>
    <property type="evidence" value="ECO:0007669"/>
    <property type="project" value="UniProtKB-UniRule"/>
</dbReference>
<evidence type="ECO:0000256" key="6">
    <source>
        <dbReference type="ARBA" id="ARBA00023098"/>
    </source>
</evidence>
<comment type="catalytic activity">
    <reaction evidence="10">
        <text>an acyl phosphate + sn-glycerol 3-phosphate = a 1-acyl-sn-glycero-3-phosphate + phosphate</text>
        <dbReference type="Rhea" id="RHEA:34075"/>
        <dbReference type="ChEBI" id="CHEBI:43474"/>
        <dbReference type="ChEBI" id="CHEBI:57597"/>
        <dbReference type="ChEBI" id="CHEBI:57970"/>
        <dbReference type="ChEBI" id="CHEBI:59918"/>
        <dbReference type="EC" id="2.3.1.275"/>
    </reaction>
</comment>
<dbReference type="Pfam" id="PF02660">
    <property type="entry name" value="G3P_acyltransf"/>
    <property type="match status" value="1"/>
</dbReference>
<keyword evidence="3 10" id="KW-0808">Transferase</keyword>
<name>A0A926IHW1_9FIRM</name>
<keyword evidence="2 10" id="KW-0444">Lipid biosynthesis</keyword>
<evidence type="ECO:0000313" key="12">
    <source>
        <dbReference type="Proteomes" id="UP000623678"/>
    </source>
</evidence>
<sequence>MAERLACVIVGYFFGCLLTAQLFVWLKTGRKLPSESTGNPGTAYIADTFGARWGAAVLLGDLMKTVFACALCQYVLFPALGRQAALYAGLGACIGHCWPFWNKFHGGKGIAVTIAASLLFSPAVGLISAAAAGTIVVLCGYLAAGSAVLAAAFPIVTALFGYPVSAVWGAAGMGFIILVRHRANFRRIKEHTEPRKNFSQRMKGLKK</sequence>
<dbReference type="GO" id="GO:0005886">
    <property type="term" value="C:plasma membrane"/>
    <property type="evidence" value="ECO:0007669"/>
    <property type="project" value="UniProtKB-SubCell"/>
</dbReference>
<evidence type="ECO:0000256" key="2">
    <source>
        <dbReference type="ARBA" id="ARBA00022516"/>
    </source>
</evidence>
<dbReference type="SMART" id="SM01207">
    <property type="entry name" value="G3P_acyltransf"/>
    <property type="match status" value="1"/>
</dbReference>
<dbReference type="EC" id="2.3.1.275" evidence="10"/>
<comment type="subunit">
    <text evidence="10">Probably interacts with PlsX.</text>
</comment>
<keyword evidence="6 10" id="KW-0443">Lipid metabolism</keyword>
<evidence type="ECO:0000256" key="10">
    <source>
        <dbReference type="HAMAP-Rule" id="MF_01043"/>
    </source>
</evidence>
<dbReference type="InterPro" id="IPR003811">
    <property type="entry name" value="G3P_acylTferase_PlsY"/>
</dbReference>
<feature type="transmembrane region" description="Helical" evidence="10">
    <location>
        <begin position="134"/>
        <end position="153"/>
    </location>
</feature>